<dbReference type="GO" id="GO:0008270">
    <property type="term" value="F:zinc ion binding"/>
    <property type="evidence" value="ECO:0007669"/>
    <property type="project" value="UniProtKB-KW"/>
</dbReference>
<keyword evidence="7" id="KW-1185">Reference proteome</keyword>
<keyword evidence="2 4" id="KW-0863">Zinc-finger</keyword>
<accession>A0A6A6FKS6</accession>
<dbReference type="EMBL" id="ML992669">
    <property type="protein sequence ID" value="KAF2213894.1"/>
    <property type="molecule type" value="Genomic_DNA"/>
</dbReference>
<name>A0A6A6FKS6_9PEZI</name>
<dbReference type="Pfam" id="PF01753">
    <property type="entry name" value="zf-MYND"/>
    <property type="match status" value="1"/>
</dbReference>
<protein>
    <recommendedName>
        <fullName evidence="5">MYND-type domain-containing protein</fullName>
    </recommendedName>
</protein>
<reference evidence="6" key="1">
    <citation type="journal article" date="2020" name="Stud. Mycol.">
        <title>101 Dothideomycetes genomes: a test case for predicting lifestyles and emergence of pathogens.</title>
        <authorList>
            <person name="Haridas S."/>
            <person name="Albert R."/>
            <person name="Binder M."/>
            <person name="Bloem J."/>
            <person name="Labutti K."/>
            <person name="Salamov A."/>
            <person name="Andreopoulos B."/>
            <person name="Baker S."/>
            <person name="Barry K."/>
            <person name="Bills G."/>
            <person name="Bluhm B."/>
            <person name="Cannon C."/>
            <person name="Castanera R."/>
            <person name="Culley D."/>
            <person name="Daum C."/>
            <person name="Ezra D."/>
            <person name="Gonzalez J."/>
            <person name="Henrissat B."/>
            <person name="Kuo A."/>
            <person name="Liang C."/>
            <person name="Lipzen A."/>
            <person name="Lutzoni F."/>
            <person name="Magnuson J."/>
            <person name="Mondo S."/>
            <person name="Nolan M."/>
            <person name="Ohm R."/>
            <person name="Pangilinan J."/>
            <person name="Park H.-J."/>
            <person name="Ramirez L."/>
            <person name="Alfaro M."/>
            <person name="Sun H."/>
            <person name="Tritt A."/>
            <person name="Yoshinaga Y."/>
            <person name="Zwiers L.-H."/>
            <person name="Turgeon B."/>
            <person name="Goodwin S."/>
            <person name="Spatafora J."/>
            <person name="Crous P."/>
            <person name="Grigoriev I."/>
        </authorList>
    </citation>
    <scope>NUCLEOTIDE SEQUENCE</scope>
    <source>
        <strain evidence="6">SCOH1-5</strain>
    </source>
</reference>
<keyword evidence="3" id="KW-0862">Zinc</keyword>
<dbReference type="Gene3D" id="6.10.140.2220">
    <property type="match status" value="1"/>
</dbReference>
<sequence length="141" mass="15896">MNLGCKLSADKIQDLRNIFTECGLFPDALVQMDNALNGPHCYKGAPWKFDHPNLFDDDCDNYAEFSRVARLLTAEIEARMVAYSLEKDDHDICGVAGCQATKNEAGGNLLMCSKCEERKYCPKACQTKHWKYHKLVCNKAV</sequence>
<evidence type="ECO:0000256" key="4">
    <source>
        <dbReference type="PROSITE-ProRule" id="PRU00134"/>
    </source>
</evidence>
<dbReference type="SUPFAM" id="SSF144232">
    <property type="entry name" value="HIT/MYND zinc finger-like"/>
    <property type="match status" value="1"/>
</dbReference>
<evidence type="ECO:0000256" key="3">
    <source>
        <dbReference type="ARBA" id="ARBA00022833"/>
    </source>
</evidence>
<dbReference type="OrthoDB" id="3649107at2759"/>
<gene>
    <name evidence="6" type="ORF">CERZMDRAFT_95922</name>
</gene>
<organism evidence="6 7">
    <name type="scientific">Cercospora zeae-maydis SCOH1-5</name>
    <dbReference type="NCBI Taxonomy" id="717836"/>
    <lineage>
        <taxon>Eukaryota</taxon>
        <taxon>Fungi</taxon>
        <taxon>Dikarya</taxon>
        <taxon>Ascomycota</taxon>
        <taxon>Pezizomycotina</taxon>
        <taxon>Dothideomycetes</taxon>
        <taxon>Dothideomycetidae</taxon>
        <taxon>Mycosphaerellales</taxon>
        <taxon>Mycosphaerellaceae</taxon>
        <taxon>Cercospora</taxon>
    </lineage>
</organism>
<dbReference type="PROSITE" id="PS01360">
    <property type="entry name" value="ZF_MYND_1"/>
    <property type="match status" value="1"/>
</dbReference>
<evidence type="ECO:0000259" key="5">
    <source>
        <dbReference type="PROSITE" id="PS50865"/>
    </source>
</evidence>
<keyword evidence="1" id="KW-0479">Metal-binding</keyword>
<evidence type="ECO:0000313" key="6">
    <source>
        <dbReference type="EMBL" id="KAF2213894.1"/>
    </source>
</evidence>
<dbReference type="InterPro" id="IPR002893">
    <property type="entry name" value="Znf_MYND"/>
</dbReference>
<proteinExistence type="predicted"/>
<feature type="domain" description="MYND-type" evidence="5">
    <location>
        <begin position="93"/>
        <end position="137"/>
    </location>
</feature>
<evidence type="ECO:0000256" key="2">
    <source>
        <dbReference type="ARBA" id="ARBA00022771"/>
    </source>
</evidence>
<dbReference type="Proteomes" id="UP000799539">
    <property type="component" value="Unassembled WGS sequence"/>
</dbReference>
<dbReference type="AlphaFoldDB" id="A0A6A6FKS6"/>
<evidence type="ECO:0000256" key="1">
    <source>
        <dbReference type="ARBA" id="ARBA00022723"/>
    </source>
</evidence>
<dbReference type="PROSITE" id="PS50865">
    <property type="entry name" value="ZF_MYND_2"/>
    <property type="match status" value="1"/>
</dbReference>
<evidence type="ECO:0000313" key="7">
    <source>
        <dbReference type="Proteomes" id="UP000799539"/>
    </source>
</evidence>